<accession>A0ABD0WZQ8</accession>
<dbReference type="Pfam" id="PF13895">
    <property type="entry name" value="Ig_2"/>
    <property type="match status" value="1"/>
</dbReference>
<dbReference type="InterPro" id="IPR003599">
    <property type="entry name" value="Ig_sub"/>
</dbReference>
<keyword evidence="4" id="KW-0812">Transmembrane</keyword>
<dbReference type="SMART" id="SM00408">
    <property type="entry name" value="IGc2"/>
    <property type="match status" value="2"/>
</dbReference>
<protein>
    <recommendedName>
        <fullName evidence="5">Ig-like domain-containing protein</fullName>
    </recommendedName>
</protein>
<dbReference type="InterPro" id="IPR047012">
    <property type="entry name" value="ICAM_VCAM"/>
</dbReference>
<reference evidence="6 7" key="1">
    <citation type="submission" date="2024-06" db="EMBL/GenBank/DDBJ databases">
        <authorList>
            <person name="Pan Q."/>
            <person name="Wen M."/>
            <person name="Jouanno E."/>
            <person name="Zahm M."/>
            <person name="Klopp C."/>
            <person name="Cabau C."/>
            <person name="Louis A."/>
            <person name="Berthelot C."/>
            <person name="Parey E."/>
            <person name="Roest Crollius H."/>
            <person name="Montfort J."/>
            <person name="Robinson-Rechavi M."/>
            <person name="Bouchez O."/>
            <person name="Lampietro C."/>
            <person name="Lopez Roques C."/>
            <person name="Donnadieu C."/>
            <person name="Postlethwait J."/>
            <person name="Bobe J."/>
            <person name="Verreycken H."/>
            <person name="Guiguen Y."/>
        </authorList>
    </citation>
    <scope>NUCLEOTIDE SEQUENCE [LARGE SCALE GENOMIC DNA]</scope>
    <source>
        <strain evidence="6">Up_M1</strain>
        <tissue evidence="6">Testis</tissue>
    </source>
</reference>
<feature type="transmembrane region" description="Helical" evidence="4">
    <location>
        <begin position="7"/>
        <end position="30"/>
    </location>
</feature>
<comment type="subcellular location">
    <subcellularLocation>
        <location evidence="1">Membrane</location>
        <topology evidence="1">Single-pass membrane protein</topology>
    </subcellularLocation>
</comment>
<feature type="domain" description="Ig-like" evidence="5">
    <location>
        <begin position="234"/>
        <end position="312"/>
    </location>
</feature>
<dbReference type="InterPro" id="IPR036179">
    <property type="entry name" value="Ig-like_dom_sf"/>
</dbReference>
<evidence type="ECO:0000256" key="4">
    <source>
        <dbReference type="SAM" id="Phobius"/>
    </source>
</evidence>
<organism evidence="6 7">
    <name type="scientific">Umbra pygmaea</name>
    <name type="common">Eastern mudminnow</name>
    <dbReference type="NCBI Taxonomy" id="75934"/>
    <lineage>
        <taxon>Eukaryota</taxon>
        <taxon>Metazoa</taxon>
        <taxon>Chordata</taxon>
        <taxon>Craniata</taxon>
        <taxon>Vertebrata</taxon>
        <taxon>Euteleostomi</taxon>
        <taxon>Actinopterygii</taxon>
        <taxon>Neopterygii</taxon>
        <taxon>Teleostei</taxon>
        <taxon>Protacanthopterygii</taxon>
        <taxon>Esociformes</taxon>
        <taxon>Umbridae</taxon>
        <taxon>Umbra</taxon>
    </lineage>
</organism>
<dbReference type="PANTHER" id="PTHR13771">
    <property type="entry name" value="INTERCELLULAR ADHESION MOLECULE"/>
    <property type="match status" value="1"/>
</dbReference>
<dbReference type="InterPro" id="IPR013162">
    <property type="entry name" value="CD80_C2-set"/>
</dbReference>
<dbReference type="SMART" id="SM00409">
    <property type="entry name" value="IG"/>
    <property type="match status" value="2"/>
</dbReference>
<gene>
    <name evidence="6" type="ORF">UPYG_G00095500</name>
</gene>
<evidence type="ECO:0000256" key="1">
    <source>
        <dbReference type="ARBA" id="ARBA00004167"/>
    </source>
</evidence>
<comment type="caution">
    <text evidence="6">The sequence shown here is derived from an EMBL/GenBank/DDBJ whole genome shotgun (WGS) entry which is preliminary data.</text>
</comment>
<dbReference type="AlphaFoldDB" id="A0ABD0WZQ8"/>
<dbReference type="InterPro" id="IPR007110">
    <property type="entry name" value="Ig-like_dom"/>
</dbReference>
<dbReference type="InterPro" id="IPR013783">
    <property type="entry name" value="Ig-like_fold"/>
</dbReference>
<keyword evidence="4" id="KW-1133">Transmembrane helix</keyword>
<name>A0ABD0WZQ8_UMBPY</name>
<dbReference type="PANTHER" id="PTHR13771:SF9">
    <property type="entry name" value="INTERCELLULAR ADHESION MOLECULE 5"/>
    <property type="match status" value="1"/>
</dbReference>
<dbReference type="EMBL" id="JAGEUA010000003">
    <property type="protein sequence ID" value="KAL0992593.1"/>
    <property type="molecule type" value="Genomic_DNA"/>
</dbReference>
<evidence type="ECO:0000313" key="6">
    <source>
        <dbReference type="EMBL" id="KAL0992593.1"/>
    </source>
</evidence>
<evidence type="ECO:0000259" key="5">
    <source>
        <dbReference type="PROSITE" id="PS50835"/>
    </source>
</evidence>
<feature type="domain" description="Ig-like" evidence="5">
    <location>
        <begin position="123"/>
        <end position="222"/>
    </location>
</feature>
<dbReference type="Gene3D" id="2.60.40.10">
    <property type="entry name" value="Immunoglobulins"/>
    <property type="match status" value="3"/>
</dbReference>
<dbReference type="GO" id="GO:0016020">
    <property type="term" value="C:membrane"/>
    <property type="evidence" value="ECO:0007669"/>
    <property type="project" value="UniProtKB-SubCell"/>
</dbReference>
<keyword evidence="7" id="KW-1185">Reference proteome</keyword>
<feature type="transmembrane region" description="Helical" evidence="4">
    <location>
        <begin position="320"/>
        <end position="343"/>
    </location>
</feature>
<evidence type="ECO:0000256" key="3">
    <source>
        <dbReference type="ARBA" id="ARBA00023157"/>
    </source>
</evidence>
<evidence type="ECO:0000256" key="2">
    <source>
        <dbReference type="ARBA" id="ARBA00023136"/>
    </source>
</evidence>
<dbReference type="Proteomes" id="UP001557470">
    <property type="component" value="Unassembled WGS sequence"/>
</dbReference>
<proteinExistence type="predicted"/>
<dbReference type="InterPro" id="IPR003598">
    <property type="entry name" value="Ig_sub2"/>
</dbReference>
<dbReference type="PROSITE" id="PS50835">
    <property type="entry name" value="IG_LIKE"/>
    <property type="match status" value="2"/>
</dbReference>
<dbReference type="Pfam" id="PF08205">
    <property type="entry name" value="C2-set_2"/>
    <property type="match status" value="1"/>
</dbReference>
<keyword evidence="2 4" id="KW-0472">Membrane</keyword>
<dbReference type="SUPFAM" id="SSF48726">
    <property type="entry name" value="Immunoglobulin"/>
    <property type="match status" value="3"/>
</dbReference>
<sequence length="353" mass="38637">MSLLDLLSIFTMVKGFVGYLTLVVLMFTGWHTHASSIIELNPPRAVVRYGDSVSVKCSKAAIGHQGMGWEAKTGGVGLKENVNSIIWTVENLTDWTVEPKCYFIRNDGKQYLKVLPVILYKTPDIVSISPLNHSDLIVEGNQYQLQCNIQKVAPLQNLVVKWYKGHESIEATTYRNSSNKTPVNVSPTFTINPSREDDGAQFRCEAELHLGPGGPQTPPTVTSELLNVIVLSPPKFFNPEAEVQEVRAGDKINLNCTASGNPTPVYNWTPALDVQNNQMNKAVLTLSSELAGTYNCTASNNLGTIRKTFTVHLTPNGHSITFWVIIGSGVCLALGLCVCYAVVKMKTGPESII</sequence>
<keyword evidence="3" id="KW-1015">Disulfide bond</keyword>
<evidence type="ECO:0000313" key="7">
    <source>
        <dbReference type="Proteomes" id="UP001557470"/>
    </source>
</evidence>